<keyword evidence="3" id="KW-0704">Schiff base</keyword>
<name>A0A7C4AG81_9BACT</name>
<evidence type="ECO:0000256" key="2">
    <source>
        <dbReference type="ARBA" id="ARBA00022490"/>
    </source>
</evidence>
<keyword evidence="2" id="KW-0963">Cytoplasm</keyword>
<dbReference type="InterPro" id="IPR013785">
    <property type="entry name" value="Aldolase_TIM"/>
</dbReference>
<proteinExistence type="predicted"/>
<accession>A0A7C4AG81</accession>
<evidence type="ECO:0000313" key="4">
    <source>
        <dbReference type="EMBL" id="HGG91714.1"/>
    </source>
</evidence>
<evidence type="ECO:0000256" key="1">
    <source>
        <dbReference type="ARBA" id="ARBA00004496"/>
    </source>
</evidence>
<dbReference type="InterPro" id="IPR033919">
    <property type="entry name" value="TSA/FSA_arc/bac"/>
</dbReference>
<dbReference type="GO" id="GO:0042182">
    <property type="term" value="P:ketone catabolic process"/>
    <property type="evidence" value="ECO:0007669"/>
    <property type="project" value="UniProtKB-ARBA"/>
</dbReference>
<dbReference type="AlphaFoldDB" id="A0A7C4AG81"/>
<sequence>MKFFLDSANLDEIKAAKDMGLLDGVTTNPTLFSKEKGAWRDLAQAICKECEGPVSLEVVGLTAPEMLAEAKDLIGFGPNVTVKIPMTLEGLKAVRALRAQEIDVNVTLVFQPLQALMAAKAGATYVSPFVGRLDAIGGDGMAMVEEVVTIFRNYDLRTQVLVASVRNPLHVVRAALMGADVVTVPFAVLKDFVKHPLTDAGLEAFLKDWGKVAKS</sequence>
<dbReference type="NCBIfam" id="TIGR00875">
    <property type="entry name" value="fsa_talC_mipB"/>
    <property type="match status" value="1"/>
</dbReference>
<dbReference type="PROSITE" id="PS01054">
    <property type="entry name" value="TRANSALDOLASE_1"/>
    <property type="match status" value="1"/>
</dbReference>
<dbReference type="GO" id="GO:0005975">
    <property type="term" value="P:carbohydrate metabolic process"/>
    <property type="evidence" value="ECO:0007669"/>
    <property type="project" value="InterPro"/>
</dbReference>
<dbReference type="PROSITE" id="PS00958">
    <property type="entry name" value="TRANSALDOLASE_2"/>
    <property type="match status" value="1"/>
</dbReference>
<dbReference type="GO" id="GO:0016832">
    <property type="term" value="F:aldehyde-lyase activity"/>
    <property type="evidence" value="ECO:0007669"/>
    <property type="project" value="InterPro"/>
</dbReference>
<dbReference type="PANTHER" id="PTHR10683:SF40">
    <property type="entry name" value="FRUCTOSE-6-PHOSPHATE ALDOLASE 1-RELATED"/>
    <property type="match status" value="1"/>
</dbReference>
<dbReference type="FunFam" id="3.20.20.70:FF:000018">
    <property type="entry name" value="Probable transaldolase"/>
    <property type="match status" value="1"/>
</dbReference>
<comment type="caution">
    <text evidence="4">The sequence shown here is derived from an EMBL/GenBank/DDBJ whole genome shotgun (WGS) entry which is preliminary data.</text>
</comment>
<dbReference type="Gene3D" id="3.20.20.70">
    <property type="entry name" value="Aldolase class I"/>
    <property type="match status" value="1"/>
</dbReference>
<dbReference type="SUPFAM" id="SSF51569">
    <property type="entry name" value="Aldolase"/>
    <property type="match status" value="1"/>
</dbReference>
<dbReference type="Pfam" id="PF00923">
    <property type="entry name" value="TAL_FSA"/>
    <property type="match status" value="1"/>
</dbReference>
<reference evidence="4" key="1">
    <citation type="journal article" date="2020" name="mSystems">
        <title>Genome- and Community-Level Interaction Insights into Carbon Utilization and Element Cycling Functions of Hydrothermarchaeota in Hydrothermal Sediment.</title>
        <authorList>
            <person name="Zhou Z."/>
            <person name="Liu Y."/>
            <person name="Xu W."/>
            <person name="Pan J."/>
            <person name="Luo Z.H."/>
            <person name="Li M."/>
        </authorList>
    </citation>
    <scope>NUCLEOTIDE SEQUENCE [LARGE SCALE GENOMIC DNA]</scope>
    <source>
        <strain evidence="4">SpSt-413</strain>
    </source>
</reference>
<evidence type="ECO:0000256" key="3">
    <source>
        <dbReference type="ARBA" id="ARBA00023270"/>
    </source>
</evidence>
<dbReference type="InterPro" id="IPR001585">
    <property type="entry name" value="TAL/FSA"/>
</dbReference>
<organism evidence="4">
    <name type="scientific">Fundidesulfovibrio putealis</name>
    <dbReference type="NCBI Taxonomy" id="270496"/>
    <lineage>
        <taxon>Bacteria</taxon>
        <taxon>Pseudomonadati</taxon>
        <taxon>Thermodesulfobacteriota</taxon>
        <taxon>Desulfovibrionia</taxon>
        <taxon>Desulfovibrionales</taxon>
        <taxon>Desulfovibrionaceae</taxon>
        <taxon>Fundidesulfovibrio</taxon>
    </lineage>
</organism>
<gene>
    <name evidence="4" type="primary">fsa</name>
    <name evidence="4" type="ORF">ENR59_02020</name>
</gene>
<dbReference type="InterPro" id="IPR018225">
    <property type="entry name" value="Transaldolase_AS"/>
</dbReference>
<dbReference type="GO" id="GO:0005737">
    <property type="term" value="C:cytoplasm"/>
    <property type="evidence" value="ECO:0007669"/>
    <property type="project" value="UniProtKB-SubCell"/>
</dbReference>
<dbReference type="EMBL" id="DSRP01000141">
    <property type="protein sequence ID" value="HGG91714.1"/>
    <property type="molecule type" value="Genomic_DNA"/>
</dbReference>
<comment type="subcellular location">
    <subcellularLocation>
        <location evidence="1">Cytoplasm</location>
    </subcellularLocation>
</comment>
<protein>
    <submittedName>
        <fullName evidence="4">Fructose-6-phosphate aldolase</fullName>
    </submittedName>
</protein>
<dbReference type="CDD" id="cd00956">
    <property type="entry name" value="Transaldolase_FSA"/>
    <property type="match status" value="1"/>
</dbReference>
<dbReference type="PANTHER" id="PTHR10683">
    <property type="entry name" value="TRANSALDOLASE"/>
    <property type="match status" value="1"/>
</dbReference>
<dbReference type="InterPro" id="IPR004731">
    <property type="entry name" value="Transaldolase_3B/F6P_aldolase"/>
</dbReference>